<comment type="caution">
    <text evidence="8">The sequence shown here is derived from an EMBL/GenBank/DDBJ whole genome shotgun (WGS) entry which is preliminary data.</text>
</comment>
<dbReference type="EMBL" id="CAJNNW010025094">
    <property type="protein sequence ID" value="CAE8675567.1"/>
    <property type="molecule type" value="Genomic_DNA"/>
</dbReference>
<evidence type="ECO:0000313" key="9">
    <source>
        <dbReference type="Proteomes" id="UP000626109"/>
    </source>
</evidence>
<dbReference type="PANTHER" id="PTHR31078">
    <property type="entry name" value="CILIA- AND FLAGELLA-ASSOCIATED PROTEIN 300"/>
    <property type="match status" value="1"/>
</dbReference>
<dbReference type="InterPro" id="IPR029416">
    <property type="entry name" value="CFAP300"/>
</dbReference>
<dbReference type="OMA" id="FYHCYGV"/>
<evidence type="ECO:0000256" key="4">
    <source>
        <dbReference type="ARBA" id="ARBA00022490"/>
    </source>
</evidence>
<keyword evidence="6" id="KW-0966">Cell projection</keyword>
<dbReference type="OrthoDB" id="10259249at2759"/>
<dbReference type="Pfam" id="PF14926">
    <property type="entry name" value="CFAP300"/>
    <property type="match status" value="1"/>
</dbReference>
<dbReference type="Proteomes" id="UP000654075">
    <property type="component" value="Unassembled WGS sequence"/>
</dbReference>
<evidence type="ECO:0000313" key="10">
    <source>
        <dbReference type="Proteomes" id="UP000654075"/>
    </source>
</evidence>
<evidence type="ECO:0000256" key="1">
    <source>
        <dbReference type="ARBA" id="ARBA00004430"/>
    </source>
</evidence>
<evidence type="ECO:0000256" key="5">
    <source>
        <dbReference type="ARBA" id="ARBA00023212"/>
    </source>
</evidence>
<evidence type="ECO:0000313" key="7">
    <source>
        <dbReference type="EMBL" id="CAE8628023.1"/>
    </source>
</evidence>
<proteinExistence type="inferred from homology"/>
<protein>
    <recommendedName>
        <fullName evidence="3">Cilia- and flagella-associated protein 300</fullName>
    </recommendedName>
</protein>
<dbReference type="AlphaFoldDB" id="A0A813JFS5"/>
<comment type="similarity">
    <text evidence="2">Belongs to the CFAP300 family.</text>
</comment>
<keyword evidence="10" id="KW-1185">Reference proteome</keyword>
<evidence type="ECO:0000256" key="6">
    <source>
        <dbReference type="ARBA" id="ARBA00023273"/>
    </source>
</evidence>
<dbReference type="GO" id="GO:0005930">
    <property type="term" value="C:axoneme"/>
    <property type="evidence" value="ECO:0007669"/>
    <property type="project" value="UniProtKB-SubCell"/>
</dbReference>
<dbReference type="EMBL" id="CAJNNV010029323">
    <property type="protein sequence ID" value="CAE8628023.1"/>
    <property type="molecule type" value="Genomic_DNA"/>
</dbReference>
<dbReference type="Proteomes" id="UP000626109">
    <property type="component" value="Unassembled WGS sequence"/>
</dbReference>
<organism evidence="8 9">
    <name type="scientific">Polarella glacialis</name>
    <name type="common">Dinoflagellate</name>
    <dbReference type="NCBI Taxonomy" id="89957"/>
    <lineage>
        <taxon>Eukaryota</taxon>
        <taxon>Sar</taxon>
        <taxon>Alveolata</taxon>
        <taxon>Dinophyceae</taxon>
        <taxon>Suessiales</taxon>
        <taxon>Suessiaceae</taxon>
        <taxon>Polarella</taxon>
    </lineage>
</organism>
<evidence type="ECO:0000256" key="3">
    <source>
        <dbReference type="ARBA" id="ARBA00022174"/>
    </source>
</evidence>
<name>A0A813JFS5_POLGL</name>
<keyword evidence="4" id="KW-0963">Cytoplasm</keyword>
<reference evidence="8" key="1">
    <citation type="submission" date="2021-02" db="EMBL/GenBank/DDBJ databases">
        <authorList>
            <person name="Dougan E. K."/>
            <person name="Rhodes N."/>
            <person name="Thang M."/>
            <person name="Chan C."/>
        </authorList>
    </citation>
    <scope>NUCLEOTIDE SEQUENCE</scope>
</reference>
<comment type="subcellular location">
    <subcellularLocation>
        <location evidence="1">Cytoplasm</location>
        <location evidence="1">Cytoskeleton</location>
        <location evidence="1">Cilium axoneme</location>
    </subcellularLocation>
</comment>
<evidence type="ECO:0000313" key="8">
    <source>
        <dbReference type="EMBL" id="CAE8675567.1"/>
    </source>
</evidence>
<sequence>MPMLIEELDEDRGPSETAFKFHYLPDARFHSFGSPDIQPMLEKWGFGMEMAMCTFRVEQQVGPEGMQPMLEAFFRDRGVLGILQSMTKLRVLSVDKVNVRWQKMGTKVVSMSFFNKLEDCGAVGKSGHIRGRIEEEFEEVPIVNLIREAILVDDSELYDTFSEQDRKEFLFRIFSHLQFGGAQNQWEDHVEDYFKATKEVYKDLLTVRRTDTGDVEVVSTVASILSLGAGGSLFSKESRLNFCYVIHDPVVRHVKVWYFGFKPLW</sequence>
<gene>
    <name evidence="7" type="ORF">PGLA1383_LOCUS44720</name>
    <name evidence="8" type="ORF">PGLA2088_LOCUS19448</name>
</gene>
<evidence type="ECO:0000256" key="2">
    <source>
        <dbReference type="ARBA" id="ARBA00009205"/>
    </source>
</evidence>
<accession>A0A813JFS5</accession>
<keyword evidence="5" id="KW-0206">Cytoskeleton</keyword>
<dbReference type="PANTHER" id="PTHR31078:SF1">
    <property type="entry name" value="CILIA- AND FLAGELLA-ASSOCIATED PROTEIN 300"/>
    <property type="match status" value="1"/>
</dbReference>